<sequence length="231" mass="24946">MKVGIVVFPGINRERDAAAAFRTIAGTEPVMIWHRETELPSGLDLIFVPGGFSYGDYLRPGAMAAHSPIMREIKTAADQGRHVVGVCNGFQIICEAGLLPGALMRNASLKFVCRDVLLAVETSNSPFTRSYNAGDVLQVPVAHHDGNYFADQKTLDTLEGEDRIAFRYCDPEGYAEEGWNPNGAQRNIAGILSENRRVLGMMPHPENAIDPLLGSTDGAGLFTSIATALVS</sequence>
<organism evidence="9 10">
    <name type="scientific">Lacibacterium aquatile</name>
    <dbReference type="NCBI Taxonomy" id="1168082"/>
    <lineage>
        <taxon>Bacteria</taxon>
        <taxon>Pseudomonadati</taxon>
        <taxon>Pseudomonadota</taxon>
        <taxon>Alphaproteobacteria</taxon>
        <taxon>Rhodospirillales</taxon>
        <taxon>Rhodospirillaceae</taxon>
    </lineage>
</organism>
<evidence type="ECO:0000256" key="5">
    <source>
        <dbReference type="ARBA" id="ARBA00022801"/>
    </source>
</evidence>
<comment type="caution">
    <text evidence="9">The sequence shown here is derived from an EMBL/GenBank/DDBJ whole genome shotgun (WGS) entry which is preliminary data.</text>
</comment>
<dbReference type="HAMAP" id="MF_00421">
    <property type="entry name" value="PurQ"/>
    <property type="match status" value="1"/>
</dbReference>
<dbReference type="InterPro" id="IPR029062">
    <property type="entry name" value="Class_I_gatase-like"/>
</dbReference>
<evidence type="ECO:0000313" key="9">
    <source>
        <dbReference type="EMBL" id="MFD2264466.1"/>
    </source>
</evidence>
<protein>
    <recommendedName>
        <fullName evidence="8">Phosphoribosylformylglycinamidine synthase subunit PurQ</fullName>
        <shortName evidence="8">FGAM synthase</shortName>
        <ecNumber evidence="8">6.3.5.3</ecNumber>
    </recommendedName>
    <alternativeName>
        <fullName evidence="8">Formylglycinamide ribonucleotide amidotransferase subunit I</fullName>
        <shortName evidence="8">FGAR amidotransferase I</shortName>
        <shortName evidence="8">FGAR-AT I</shortName>
    </alternativeName>
    <alternativeName>
        <fullName evidence="8">Glutaminase PurQ</fullName>
        <ecNumber evidence="8">3.5.1.2</ecNumber>
    </alternativeName>
    <alternativeName>
        <fullName evidence="8">Phosphoribosylformylglycinamidine synthase subunit I</fullName>
    </alternativeName>
</protein>
<gene>
    <name evidence="8 9" type="primary">purQ</name>
    <name evidence="9" type="ORF">ACFSM5_16295</name>
</gene>
<dbReference type="EMBL" id="JBHUIP010000013">
    <property type="protein sequence ID" value="MFD2264466.1"/>
    <property type="molecule type" value="Genomic_DNA"/>
</dbReference>
<accession>A0ABW5DWZ1</accession>
<keyword evidence="5 8" id="KW-0378">Hydrolase</keyword>
<name>A0ABW5DWZ1_9PROT</name>
<dbReference type="InterPro" id="IPR010075">
    <property type="entry name" value="PRibForGlyAmidine_synth_PurQ"/>
</dbReference>
<comment type="pathway">
    <text evidence="8">Purine metabolism; IMP biosynthesis via de novo pathway; 5-amino-1-(5-phospho-D-ribosyl)imidazole from N(2)-formyl-N(1)-(5-phospho-D-ribosyl)glycinamide: step 1/2.</text>
</comment>
<feature type="active site" description="Nucleophile" evidence="8">
    <location>
        <position position="87"/>
    </location>
</feature>
<comment type="subcellular location">
    <subcellularLocation>
        <location evidence="8">Cytoplasm</location>
    </subcellularLocation>
</comment>
<comment type="catalytic activity">
    <reaction evidence="8">
        <text>N(2)-formyl-N(1)-(5-phospho-beta-D-ribosyl)glycinamide + L-glutamine + ATP + H2O = 2-formamido-N(1)-(5-O-phospho-beta-D-ribosyl)acetamidine + L-glutamate + ADP + phosphate + H(+)</text>
        <dbReference type="Rhea" id="RHEA:17129"/>
        <dbReference type="ChEBI" id="CHEBI:15377"/>
        <dbReference type="ChEBI" id="CHEBI:15378"/>
        <dbReference type="ChEBI" id="CHEBI:29985"/>
        <dbReference type="ChEBI" id="CHEBI:30616"/>
        <dbReference type="ChEBI" id="CHEBI:43474"/>
        <dbReference type="ChEBI" id="CHEBI:58359"/>
        <dbReference type="ChEBI" id="CHEBI:147286"/>
        <dbReference type="ChEBI" id="CHEBI:147287"/>
        <dbReference type="ChEBI" id="CHEBI:456216"/>
        <dbReference type="EC" id="6.3.5.3"/>
    </reaction>
</comment>
<dbReference type="SUPFAM" id="SSF52317">
    <property type="entry name" value="Class I glutamine amidotransferase-like"/>
    <property type="match status" value="1"/>
</dbReference>
<evidence type="ECO:0000256" key="1">
    <source>
        <dbReference type="ARBA" id="ARBA00022490"/>
    </source>
</evidence>
<evidence type="ECO:0000313" key="10">
    <source>
        <dbReference type="Proteomes" id="UP001597295"/>
    </source>
</evidence>
<feature type="active site" evidence="8">
    <location>
        <position position="204"/>
    </location>
</feature>
<keyword evidence="4 8" id="KW-0658">Purine biosynthesis</keyword>
<evidence type="ECO:0000256" key="2">
    <source>
        <dbReference type="ARBA" id="ARBA00022598"/>
    </source>
</evidence>
<dbReference type="GO" id="GO:0004359">
    <property type="term" value="F:glutaminase activity"/>
    <property type="evidence" value="ECO:0007669"/>
    <property type="project" value="UniProtKB-EC"/>
</dbReference>
<dbReference type="Pfam" id="PF13507">
    <property type="entry name" value="GATase_5"/>
    <property type="match status" value="1"/>
</dbReference>
<dbReference type="EC" id="6.3.5.3" evidence="8"/>
<evidence type="ECO:0000256" key="4">
    <source>
        <dbReference type="ARBA" id="ARBA00022755"/>
    </source>
</evidence>
<feature type="active site" evidence="8">
    <location>
        <position position="206"/>
    </location>
</feature>
<keyword evidence="6 8" id="KW-0067">ATP-binding</keyword>
<evidence type="ECO:0000256" key="7">
    <source>
        <dbReference type="ARBA" id="ARBA00022962"/>
    </source>
</evidence>
<dbReference type="NCBIfam" id="TIGR01737">
    <property type="entry name" value="FGAM_synth_I"/>
    <property type="match status" value="1"/>
</dbReference>
<dbReference type="RefSeq" id="WP_379877550.1">
    <property type="nucleotide sequence ID" value="NZ_JBHUIP010000013.1"/>
</dbReference>
<dbReference type="NCBIfam" id="NF002957">
    <property type="entry name" value="PRK03619.1"/>
    <property type="match status" value="1"/>
</dbReference>
<keyword evidence="2 8" id="KW-0436">Ligase</keyword>
<evidence type="ECO:0000256" key="6">
    <source>
        <dbReference type="ARBA" id="ARBA00022840"/>
    </source>
</evidence>
<dbReference type="PIRSF" id="PIRSF001586">
    <property type="entry name" value="FGAM_synth_I"/>
    <property type="match status" value="1"/>
</dbReference>
<dbReference type="Proteomes" id="UP001597295">
    <property type="component" value="Unassembled WGS sequence"/>
</dbReference>
<dbReference type="GO" id="GO:0004642">
    <property type="term" value="F:phosphoribosylformylglycinamidine synthase activity"/>
    <property type="evidence" value="ECO:0007669"/>
    <property type="project" value="UniProtKB-EC"/>
</dbReference>
<evidence type="ECO:0000256" key="8">
    <source>
        <dbReference type="HAMAP-Rule" id="MF_00421"/>
    </source>
</evidence>
<keyword evidence="1 8" id="KW-0963">Cytoplasm</keyword>
<keyword evidence="10" id="KW-1185">Reference proteome</keyword>
<proteinExistence type="inferred from homology"/>
<comment type="function">
    <text evidence="8">Part of the phosphoribosylformylglycinamidine synthase complex involved in the purines biosynthetic pathway. Catalyzes the ATP-dependent conversion of formylglycinamide ribonucleotide (FGAR) and glutamine to yield formylglycinamidine ribonucleotide (FGAM) and glutamate. The FGAM synthase complex is composed of three subunits. PurQ produces an ammonia molecule by converting glutamine to glutamate. PurL transfers the ammonia molecule to FGAR to form FGAM in an ATP-dependent manner. PurS interacts with PurQ and PurL and is thought to assist in the transfer of the ammonia molecule from PurQ to PurL.</text>
</comment>
<comment type="catalytic activity">
    <reaction evidence="8">
        <text>L-glutamine + H2O = L-glutamate + NH4(+)</text>
        <dbReference type="Rhea" id="RHEA:15889"/>
        <dbReference type="ChEBI" id="CHEBI:15377"/>
        <dbReference type="ChEBI" id="CHEBI:28938"/>
        <dbReference type="ChEBI" id="CHEBI:29985"/>
        <dbReference type="ChEBI" id="CHEBI:58359"/>
        <dbReference type="EC" id="3.5.1.2"/>
    </reaction>
</comment>
<dbReference type="PROSITE" id="PS51273">
    <property type="entry name" value="GATASE_TYPE_1"/>
    <property type="match status" value="1"/>
</dbReference>
<dbReference type="EC" id="3.5.1.2" evidence="8"/>
<dbReference type="Gene3D" id="3.40.50.880">
    <property type="match status" value="1"/>
</dbReference>
<dbReference type="CDD" id="cd01740">
    <property type="entry name" value="GATase1_FGAR_AT"/>
    <property type="match status" value="1"/>
</dbReference>
<dbReference type="PANTHER" id="PTHR47552">
    <property type="entry name" value="PHOSPHORIBOSYLFORMYLGLYCINAMIDINE SYNTHASE SUBUNIT PURQ"/>
    <property type="match status" value="1"/>
</dbReference>
<comment type="subunit">
    <text evidence="8">Part of the FGAM synthase complex composed of 1 PurL, 1 PurQ and 2 PurS subunits.</text>
</comment>
<keyword evidence="7 8" id="KW-0315">Glutamine amidotransferase</keyword>
<evidence type="ECO:0000256" key="3">
    <source>
        <dbReference type="ARBA" id="ARBA00022741"/>
    </source>
</evidence>
<dbReference type="SMART" id="SM01211">
    <property type="entry name" value="GATase_5"/>
    <property type="match status" value="1"/>
</dbReference>
<reference evidence="10" key="1">
    <citation type="journal article" date="2019" name="Int. J. Syst. Evol. Microbiol.">
        <title>The Global Catalogue of Microorganisms (GCM) 10K type strain sequencing project: providing services to taxonomists for standard genome sequencing and annotation.</title>
        <authorList>
            <consortium name="The Broad Institute Genomics Platform"/>
            <consortium name="The Broad Institute Genome Sequencing Center for Infectious Disease"/>
            <person name="Wu L."/>
            <person name="Ma J."/>
        </authorList>
    </citation>
    <scope>NUCLEOTIDE SEQUENCE [LARGE SCALE GENOMIC DNA]</scope>
    <source>
        <strain evidence="10">CGMCC 1.19062</strain>
    </source>
</reference>
<dbReference type="PANTHER" id="PTHR47552:SF1">
    <property type="entry name" value="PHOSPHORIBOSYLFORMYLGLYCINAMIDINE SYNTHASE SUBUNIT PURQ"/>
    <property type="match status" value="1"/>
</dbReference>
<keyword evidence="3 8" id="KW-0547">Nucleotide-binding</keyword>